<dbReference type="Gene3D" id="3.40.50.10490">
    <property type="entry name" value="Glucose-6-phosphate isomerase like protein, domain 1"/>
    <property type="match status" value="2"/>
</dbReference>
<proteinExistence type="predicted"/>
<organism evidence="3 4">
    <name type="scientific">Jatrophihabitans endophyticus</name>
    <dbReference type="NCBI Taxonomy" id="1206085"/>
    <lineage>
        <taxon>Bacteria</taxon>
        <taxon>Bacillati</taxon>
        <taxon>Actinomycetota</taxon>
        <taxon>Actinomycetes</taxon>
        <taxon>Jatrophihabitantales</taxon>
        <taxon>Jatrophihabitantaceae</taxon>
        <taxon>Jatrophihabitans</taxon>
    </lineage>
</organism>
<feature type="domain" description="SIS" evidence="2">
    <location>
        <begin position="29"/>
        <end position="170"/>
    </location>
</feature>
<evidence type="ECO:0000259" key="2">
    <source>
        <dbReference type="PROSITE" id="PS51464"/>
    </source>
</evidence>
<sequence>MTTTDQHPLPATRTRAEVESQPAIWTRVLAESLRTSAVLPTAGTPVLFVGCGTSYYVGESYARLRNDAGLGRTRAAIASEIPYLDPAETLVVLSRSGTTTDVLRVVEQLRGSTSVIGVVGEAGTPVAEACDRTLLLDYADETSIVQTRFATSALLLLRASLVGAAGDAGDAALSELPAQAGAALVLPLPDPLPRHVVFLGAGWTIGLAHEAALKCREAAGAWTESYALMEYQHGPIAVAGPGTLVWSFGPVPEFVADPVRATGATLVAPELDPLAQLPAVHRLALALAAAAGRDPDRPHHLSRSVQLD</sequence>
<keyword evidence="1" id="KW-0677">Repeat</keyword>
<dbReference type="Proteomes" id="UP000186132">
    <property type="component" value="Unassembled WGS sequence"/>
</dbReference>
<dbReference type="GO" id="GO:1901135">
    <property type="term" value="P:carbohydrate derivative metabolic process"/>
    <property type="evidence" value="ECO:0007669"/>
    <property type="project" value="InterPro"/>
</dbReference>
<gene>
    <name evidence="3" type="ORF">SAMN05443575_0276</name>
</gene>
<dbReference type="CDD" id="cd05008">
    <property type="entry name" value="SIS_GlmS_GlmD_1"/>
    <property type="match status" value="1"/>
</dbReference>
<dbReference type="OrthoDB" id="367283at2"/>
<evidence type="ECO:0000313" key="4">
    <source>
        <dbReference type="Proteomes" id="UP000186132"/>
    </source>
</evidence>
<dbReference type="Pfam" id="PF01380">
    <property type="entry name" value="SIS"/>
    <property type="match status" value="1"/>
</dbReference>
<dbReference type="SUPFAM" id="SSF53697">
    <property type="entry name" value="SIS domain"/>
    <property type="match status" value="1"/>
</dbReference>
<dbReference type="STRING" id="1206085.SAMN05443575_0276"/>
<evidence type="ECO:0000256" key="1">
    <source>
        <dbReference type="ARBA" id="ARBA00022737"/>
    </source>
</evidence>
<dbReference type="GO" id="GO:0016853">
    <property type="term" value="F:isomerase activity"/>
    <property type="evidence" value="ECO:0007669"/>
    <property type="project" value="UniProtKB-KW"/>
</dbReference>
<dbReference type="PROSITE" id="PS51464">
    <property type="entry name" value="SIS"/>
    <property type="match status" value="1"/>
</dbReference>
<dbReference type="GO" id="GO:0097367">
    <property type="term" value="F:carbohydrate derivative binding"/>
    <property type="evidence" value="ECO:0007669"/>
    <property type="project" value="InterPro"/>
</dbReference>
<dbReference type="EMBL" id="FQVU01000001">
    <property type="protein sequence ID" value="SHF55277.1"/>
    <property type="molecule type" value="Genomic_DNA"/>
</dbReference>
<dbReference type="InterPro" id="IPR035466">
    <property type="entry name" value="GlmS/AgaS_SIS"/>
</dbReference>
<keyword evidence="4" id="KW-1185">Reference proteome</keyword>
<reference evidence="3 4" key="1">
    <citation type="submission" date="2016-11" db="EMBL/GenBank/DDBJ databases">
        <authorList>
            <person name="Jaros S."/>
            <person name="Januszkiewicz K."/>
            <person name="Wedrychowicz H."/>
        </authorList>
    </citation>
    <scope>NUCLEOTIDE SEQUENCE [LARGE SCALE GENOMIC DNA]</scope>
    <source>
        <strain evidence="3 4">DSM 45627</strain>
    </source>
</reference>
<evidence type="ECO:0000313" key="3">
    <source>
        <dbReference type="EMBL" id="SHF55277.1"/>
    </source>
</evidence>
<dbReference type="AlphaFoldDB" id="A0A1M5CKZ5"/>
<keyword evidence="3" id="KW-0413">Isomerase</keyword>
<protein>
    <submittedName>
        <fullName evidence="3">Fructoselysine-6-P-deglycase FrlB with duplicated sugar isomerase (SIS) domain</fullName>
    </submittedName>
</protein>
<name>A0A1M5CKZ5_9ACTN</name>
<dbReference type="InterPro" id="IPR046348">
    <property type="entry name" value="SIS_dom_sf"/>
</dbReference>
<dbReference type="PANTHER" id="PTHR10937">
    <property type="entry name" value="GLUCOSAMINE--FRUCTOSE-6-PHOSPHATE AMINOTRANSFERASE, ISOMERIZING"/>
    <property type="match status" value="1"/>
</dbReference>
<dbReference type="InterPro" id="IPR001347">
    <property type="entry name" value="SIS_dom"/>
</dbReference>
<dbReference type="RefSeq" id="WP_073384982.1">
    <property type="nucleotide sequence ID" value="NZ_FQVU01000001.1"/>
</dbReference>
<accession>A0A1M5CKZ5</accession>